<evidence type="ECO:0000313" key="2">
    <source>
        <dbReference type="EMBL" id="MCX2742013.1"/>
    </source>
</evidence>
<dbReference type="EMBL" id="JAPFQO010000014">
    <property type="protein sequence ID" value="MCX2742013.1"/>
    <property type="molecule type" value="Genomic_DNA"/>
</dbReference>
<gene>
    <name evidence="2" type="ORF">OO017_18795</name>
</gene>
<evidence type="ECO:0000256" key="1">
    <source>
        <dbReference type="SAM" id="MobiDB-lite"/>
    </source>
</evidence>
<protein>
    <submittedName>
        <fullName evidence="2">Uncharacterized protein</fullName>
    </submittedName>
</protein>
<feature type="compositionally biased region" description="Basic and acidic residues" evidence="1">
    <location>
        <begin position="84"/>
        <end position="95"/>
    </location>
</feature>
<reference evidence="2 3" key="1">
    <citation type="submission" date="2022-11" db="EMBL/GenBank/DDBJ databases">
        <title>The characterization of three novel Bacteroidetes species and genomic analysis of their roles in tidal elemental geochemical cycles.</title>
        <authorList>
            <person name="Ma K.-J."/>
        </authorList>
    </citation>
    <scope>NUCLEOTIDE SEQUENCE [LARGE SCALE GENOMIC DNA]</scope>
    <source>
        <strain evidence="2 3">M82</strain>
    </source>
</reference>
<sequence length="102" mass="11390">MKTDKKDWDKTAQDAKGDLKTGRIPDKHTGEQYRNVSDKNRNDPAPVKGEPKQGKQDEPKAHHTSQGHSSEGHEESQRSSTTDSSREPKNPRDDMPTGGNVR</sequence>
<feature type="compositionally biased region" description="Basic and acidic residues" evidence="1">
    <location>
        <begin position="49"/>
        <end position="61"/>
    </location>
</feature>
<proteinExistence type="predicted"/>
<dbReference type="RefSeq" id="WP_266054245.1">
    <property type="nucleotide sequence ID" value="NZ_JAPFQO010000014.1"/>
</dbReference>
<feature type="region of interest" description="Disordered" evidence="1">
    <location>
        <begin position="1"/>
        <end position="102"/>
    </location>
</feature>
<evidence type="ECO:0000313" key="3">
    <source>
        <dbReference type="Proteomes" id="UP001207228"/>
    </source>
</evidence>
<dbReference type="Proteomes" id="UP001207228">
    <property type="component" value="Unassembled WGS sequence"/>
</dbReference>
<keyword evidence="3" id="KW-1185">Reference proteome</keyword>
<accession>A0ABT3RJH8</accession>
<organism evidence="2 3">
    <name type="scientific">Pontibacter anaerobius</name>
    <dbReference type="NCBI Taxonomy" id="2993940"/>
    <lineage>
        <taxon>Bacteria</taxon>
        <taxon>Pseudomonadati</taxon>
        <taxon>Bacteroidota</taxon>
        <taxon>Cytophagia</taxon>
        <taxon>Cytophagales</taxon>
        <taxon>Hymenobacteraceae</taxon>
        <taxon>Pontibacter</taxon>
    </lineage>
</organism>
<comment type="caution">
    <text evidence="2">The sequence shown here is derived from an EMBL/GenBank/DDBJ whole genome shotgun (WGS) entry which is preliminary data.</text>
</comment>
<name>A0ABT3RJH8_9BACT</name>
<feature type="compositionally biased region" description="Basic and acidic residues" evidence="1">
    <location>
        <begin position="1"/>
        <end position="42"/>
    </location>
</feature>